<evidence type="ECO:0000256" key="3">
    <source>
        <dbReference type="PIRSR" id="PIRSR000390-1"/>
    </source>
</evidence>
<evidence type="ECO:0000256" key="1">
    <source>
        <dbReference type="ARBA" id="ARBA00022898"/>
    </source>
</evidence>
<name>A0A1F4S8E5_UNCSA</name>
<reference evidence="6 7" key="1">
    <citation type="journal article" date="2016" name="Nat. Commun.">
        <title>Thousands of microbial genomes shed light on interconnected biogeochemical processes in an aquifer system.</title>
        <authorList>
            <person name="Anantharaman K."/>
            <person name="Brown C.T."/>
            <person name="Hug L.A."/>
            <person name="Sharon I."/>
            <person name="Castelle C.J."/>
            <person name="Probst A.J."/>
            <person name="Thomas B.C."/>
            <person name="Singh A."/>
            <person name="Wilkins M.J."/>
            <person name="Karaoz U."/>
            <person name="Brodie E.L."/>
            <person name="Williams K.H."/>
            <person name="Hubbard S.S."/>
            <person name="Banfield J.F."/>
        </authorList>
    </citation>
    <scope>NUCLEOTIDE SEQUENCE [LARGE SCALE GENOMIC DNA]</scope>
</reference>
<evidence type="ECO:0000256" key="2">
    <source>
        <dbReference type="ARBA" id="ARBA00037999"/>
    </source>
</evidence>
<gene>
    <name evidence="6" type="ORF">A2290_03620</name>
</gene>
<evidence type="ECO:0000256" key="5">
    <source>
        <dbReference type="RuleBase" id="RU004508"/>
    </source>
</evidence>
<accession>A0A1F4S8E5</accession>
<dbReference type="InterPro" id="IPR015421">
    <property type="entry name" value="PyrdxlP-dep_Trfase_major"/>
</dbReference>
<dbReference type="SUPFAM" id="SSF53383">
    <property type="entry name" value="PLP-dependent transferases"/>
    <property type="match status" value="1"/>
</dbReference>
<feature type="modified residue" description="N6-(pyridoxal phosphate)lysine" evidence="4">
    <location>
        <position position="186"/>
    </location>
</feature>
<dbReference type="Proteomes" id="UP000177905">
    <property type="component" value="Unassembled WGS sequence"/>
</dbReference>
<evidence type="ECO:0000256" key="4">
    <source>
        <dbReference type="PIRSR" id="PIRSR000390-2"/>
    </source>
</evidence>
<dbReference type="EMBL" id="MEUA01000005">
    <property type="protein sequence ID" value="OGC16671.1"/>
    <property type="molecule type" value="Genomic_DNA"/>
</dbReference>
<comment type="similarity">
    <text evidence="2 5">Belongs to the DegT/DnrJ/EryC1 family.</text>
</comment>
<keyword evidence="1 4" id="KW-0663">Pyridoxal phosphate</keyword>
<evidence type="ECO:0000313" key="7">
    <source>
        <dbReference type="Proteomes" id="UP000177905"/>
    </source>
</evidence>
<dbReference type="PANTHER" id="PTHR30244">
    <property type="entry name" value="TRANSAMINASE"/>
    <property type="match status" value="1"/>
</dbReference>
<dbReference type="Pfam" id="PF01041">
    <property type="entry name" value="DegT_DnrJ_EryC1"/>
    <property type="match status" value="1"/>
</dbReference>
<comment type="caution">
    <text evidence="6">The sequence shown here is derived from an EMBL/GenBank/DDBJ whole genome shotgun (WGS) entry which is preliminary data.</text>
</comment>
<dbReference type="PIRSF" id="PIRSF000390">
    <property type="entry name" value="PLP_StrS"/>
    <property type="match status" value="1"/>
</dbReference>
<dbReference type="GO" id="GO:0008483">
    <property type="term" value="F:transaminase activity"/>
    <property type="evidence" value="ECO:0007669"/>
    <property type="project" value="TreeGrafter"/>
</dbReference>
<dbReference type="Gene3D" id="3.90.1150.10">
    <property type="entry name" value="Aspartate Aminotransferase, domain 1"/>
    <property type="match status" value="1"/>
</dbReference>
<dbReference type="Gene3D" id="3.40.640.10">
    <property type="entry name" value="Type I PLP-dependent aspartate aminotransferase-like (Major domain)"/>
    <property type="match status" value="1"/>
</dbReference>
<dbReference type="GO" id="GO:0030170">
    <property type="term" value="F:pyridoxal phosphate binding"/>
    <property type="evidence" value="ECO:0007669"/>
    <property type="project" value="UniProtKB-ARBA"/>
</dbReference>
<dbReference type="InterPro" id="IPR015424">
    <property type="entry name" value="PyrdxlP-dep_Trfase"/>
</dbReference>
<dbReference type="InterPro" id="IPR000653">
    <property type="entry name" value="DegT/StrS_aminotransferase"/>
</dbReference>
<evidence type="ECO:0000313" key="6">
    <source>
        <dbReference type="EMBL" id="OGC16671.1"/>
    </source>
</evidence>
<dbReference type="FunFam" id="3.40.640.10:FF:000089">
    <property type="entry name" value="Aminotransferase, DegT/DnrJ/EryC1/StrS family"/>
    <property type="match status" value="1"/>
</dbReference>
<organism evidence="6 7">
    <name type="scientific">candidate division WOR-1 bacterium RIFOXYB2_FULL_36_35</name>
    <dbReference type="NCBI Taxonomy" id="1802578"/>
    <lineage>
        <taxon>Bacteria</taxon>
        <taxon>Bacillati</taxon>
        <taxon>Saganbacteria</taxon>
    </lineage>
</organism>
<dbReference type="AlphaFoldDB" id="A0A1F4S8E5"/>
<dbReference type="GO" id="GO:0000271">
    <property type="term" value="P:polysaccharide biosynthetic process"/>
    <property type="evidence" value="ECO:0007669"/>
    <property type="project" value="TreeGrafter"/>
</dbReference>
<protein>
    <submittedName>
        <fullName evidence="6">Transcriptional regulator</fullName>
    </submittedName>
</protein>
<dbReference type="PANTHER" id="PTHR30244:SF36">
    <property type="entry name" value="3-OXO-GLUCOSE-6-PHOSPHATE:GLUTAMATE AMINOTRANSFERASE"/>
    <property type="match status" value="1"/>
</dbReference>
<feature type="active site" description="Proton acceptor" evidence="3">
    <location>
        <position position="186"/>
    </location>
</feature>
<dbReference type="CDD" id="cd00616">
    <property type="entry name" value="AHBA_syn"/>
    <property type="match status" value="1"/>
</dbReference>
<sequence length="365" mass="40740">MNVPLIDLGIQYESIKNEIDEAIMRVIKEGKFILGPDVKLFEDEVCSYLGVKYAVGVASGTDALEIALLALGIGTGDEVITTPFTFIATTEAIVNVGAKPVFVDIDPKTYCINPGLIEDTITKKTKVILPVHLYGHPVEMDQIASLAKKHNLKIIEDCAQSLGAEYDMKKVGAIGDVGCLSFFPGKNLGCFGDGGMVVTNDEKVYEMSKMLRQHGSKKKYYHSINGFNSRLDTIQAAILRVKLKYLDKWNEMRRKNAKLYAELFGNYKEVLTPVVEDRIKHSFNYYTVRVKNRVSIIEGLNKAGIGNMVYYPLCLHLQEVYKNLGYKKGDFPEAEKAQEEVLSLPMYPELTSGQVEFIVSILNTI</sequence>
<dbReference type="InterPro" id="IPR015422">
    <property type="entry name" value="PyrdxlP-dep_Trfase_small"/>
</dbReference>
<proteinExistence type="inferred from homology"/>